<feature type="signal peptide" evidence="1">
    <location>
        <begin position="1"/>
        <end position="17"/>
    </location>
</feature>
<comment type="caution">
    <text evidence="2">The sequence shown here is derived from an EMBL/GenBank/DDBJ whole genome shotgun (WGS) entry which is preliminary data.</text>
</comment>
<accession>A0A4Q1C0J4</accession>
<keyword evidence="3" id="KW-1185">Reference proteome</keyword>
<dbReference type="RefSeq" id="WP_129026166.1">
    <property type="nucleotide sequence ID" value="NZ_SDHY01000002.1"/>
</dbReference>
<dbReference type="Pfam" id="PF12099">
    <property type="entry name" value="DUF3575"/>
    <property type="match status" value="1"/>
</dbReference>
<dbReference type="AlphaFoldDB" id="A0A4Q1C0J4"/>
<sequence length="244" mass="27480">MKKIICVLLIIPNLLFAQNSPKNSFKVNLSSLLLKNYNFTYERSLSKHWSFSLGVRTMPFGNVPFEQSISEQIDDQSINLKRLQLGNTAITPEIRYYFSSKGNQGFYVAPYGRYLIYEITAPITVEDKTNGQLISIVDRDFKGKITSMNGGLMFGVQYPIWKNKMVLDFWIVGAHFGTSTGTLTAEFKPALTQQEQDLLQREVDNLDISPFKSIGKVSANNAQINTDGPWVGVRGLGLNIGFKF</sequence>
<dbReference type="EMBL" id="SDHY01000002">
    <property type="protein sequence ID" value="RXK50645.1"/>
    <property type="molecule type" value="Genomic_DNA"/>
</dbReference>
<gene>
    <name evidence="2" type="ORF">ESB04_03050</name>
</gene>
<evidence type="ECO:0000313" key="2">
    <source>
        <dbReference type="EMBL" id="RXK50645.1"/>
    </source>
</evidence>
<evidence type="ECO:0000256" key="1">
    <source>
        <dbReference type="SAM" id="SignalP"/>
    </source>
</evidence>
<proteinExistence type="predicted"/>
<name>A0A4Q1C0J4_9BACT</name>
<dbReference type="OrthoDB" id="1118958at2"/>
<organism evidence="2 3">
    <name type="scientific">Aquirufa rosea</name>
    <dbReference type="NCBI Taxonomy" id="2509241"/>
    <lineage>
        <taxon>Bacteria</taxon>
        <taxon>Pseudomonadati</taxon>
        <taxon>Bacteroidota</taxon>
        <taxon>Cytophagia</taxon>
        <taxon>Cytophagales</taxon>
        <taxon>Flectobacillaceae</taxon>
        <taxon>Aquirufa</taxon>
    </lineage>
</organism>
<dbReference type="Proteomes" id="UP000289455">
    <property type="component" value="Unassembled WGS sequence"/>
</dbReference>
<reference evidence="2 3" key="1">
    <citation type="submission" date="2019-01" db="EMBL/GenBank/DDBJ databases">
        <title>Cytophagaceae bacterium strain CAR-16.</title>
        <authorList>
            <person name="Chen W.-M."/>
        </authorList>
    </citation>
    <scope>NUCLEOTIDE SEQUENCE [LARGE SCALE GENOMIC DNA]</scope>
    <source>
        <strain evidence="2 3">CAR-16</strain>
    </source>
</reference>
<keyword evidence="1" id="KW-0732">Signal</keyword>
<evidence type="ECO:0000313" key="3">
    <source>
        <dbReference type="Proteomes" id="UP000289455"/>
    </source>
</evidence>
<feature type="chain" id="PRO_5020822399" evidence="1">
    <location>
        <begin position="18"/>
        <end position="244"/>
    </location>
</feature>
<dbReference type="InterPro" id="IPR021958">
    <property type="entry name" value="DUF3575"/>
</dbReference>
<protein>
    <submittedName>
        <fullName evidence="2">DUF3575 domain-containing protein</fullName>
    </submittedName>
</protein>